<dbReference type="EMBL" id="BAAAET010000006">
    <property type="protein sequence ID" value="GAA0701663.1"/>
    <property type="molecule type" value="Genomic_DNA"/>
</dbReference>
<protein>
    <recommendedName>
        <fullName evidence="1">Aminopyrimidine aminohydrolase</fullName>
        <ecNumber evidence="1">3.5.99.2</ecNumber>
    </recommendedName>
</protein>
<organism evidence="3 4">
    <name type="scientific">Marinobacterium maritimum</name>
    <dbReference type="NCBI Taxonomy" id="500162"/>
    <lineage>
        <taxon>Bacteria</taxon>
        <taxon>Pseudomonadati</taxon>
        <taxon>Pseudomonadota</taxon>
        <taxon>Gammaproteobacteria</taxon>
        <taxon>Oceanospirillales</taxon>
        <taxon>Oceanospirillaceae</taxon>
        <taxon>Marinobacterium</taxon>
    </lineage>
</organism>
<keyword evidence="1" id="KW-0784">Thiamine biosynthesis</keyword>
<keyword evidence="1" id="KW-0378">Hydrolase</keyword>
<dbReference type="PANTHER" id="PTHR43198:SF2">
    <property type="entry name" value="SI:CH1073-67J19.1-RELATED"/>
    <property type="match status" value="1"/>
</dbReference>
<sequence length="224" mass="25722">MSENKSLYEHLKAQCLDDWKAYIQHDFVRQLGQGTLKKECFQHYLKQDYLFLIQFSRAWGLAVFKSEDLTSMRYAQAGLNAMLDTEIGLHVEYCNDWGISEQQLQALPEASATVAYTRYVMDAGFAGDLLDLHVALAPCIIGYAEIAQWLAEQPDTVRDSNPYNAWIEMYLSDEYQQAARTERELLDTLGQDLPPARLAALEKRFRTATRMEVSFWQMGLDLAD</sequence>
<name>A0ABN1IAB5_9GAMM</name>
<gene>
    <name evidence="3" type="ORF">GCM10009104_33690</name>
</gene>
<evidence type="ECO:0000313" key="4">
    <source>
        <dbReference type="Proteomes" id="UP001499915"/>
    </source>
</evidence>
<comment type="caution">
    <text evidence="3">The sequence shown here is derived from an EMBL/GenBank/DDBJ whole genome shotgun (WGS) entry which is preliminary data.</text>
</comment>
<evidence type="ECO:0000259" key="2">
    <source>
        <dbReference type="Pfam" id="PF03070"/>
    </source>
</evidence>
<evidence type="ECO:0000313" key="3">
    <source>
        <dbReference type="EMBL" id="GAA0701663.1"/>
    </source>
</evidence>
<dbReference type="EC" id="3.5.99.2" evidence="1"/>
<dbReference type="InterPro" id="IPR027574">
    <property type="entry name" value="Thiaminase_II"/>
</dbReference>
<evidence type="ECO:0000256" key="1">
    <source>
        <dbReference type="RuleBase" id="RU363093"/>
    </source>
</evidence>
<dbReference type="Gene3D" id="1.20.910.10">
    <property type="entry name" value="Heme oxygenase-like"/>
    <property type="match status" value="1"/>
</dbReference>
<dbReference type="Pfam" id="PF03070">
    <property type="entry name" value="TENA_THI-4"/>
    <property type="match status" value="1"/>
</dbReference>
<comment type="pathway">
    <text evidence="1">Cofactor biosynthesis; thiamine diphosphate biosynthesis.</text>
</comment>
<dbReference type="InterPro" id="IPR050967">
    <property type="entry name" value="Thiamine_Salvage_TenA"/>
</dbReference>
<comment type="catalytic activity">
    <reaction evidence="1">
        <text>4-amino-5-aminomethyl-2-methylpyrimidine + H2O = 4-amino-5-hydroxymethyl-2-methylpyrimidine + NH4(+)</text>
        <dbReference type="Rhea" id="RHEA:31799"/>
        <dbReference type="ChEBI" id="CHEBI:15377"/>
        <dbReference type="ChEBI" id="CHEBI:16892"/>
        <dbReference type="ChEBI" id="CHEBI:28938"/>
        <dbReference type="ChEBI" id="CHEBI:63416"/>
        <dbReference type="EC" id="3.5.99.2"/>
    </reaction>
</comment>
<dbReference type="Proteomes" id="UP001499915">
    <property type="component" value="Unassembled WGS sequence"/>
</dbReference>
<keyword evidence="4" id="KW-1185">Reference proteome</keyword>
<dbReference type="NCBIfam" id="TIGR04306">
    <property type="entry name" value="salvage_TenA"/>
    <property type="match status" value="1"/>
</dbReference>
<dbReference type="InterPro" id="IPR004305">
    <property type="entry name" value="Thiaminase-2/PQQC"/>
</dbReference>
<accession>A0ABN1IAB5</accession>
<dbReference type="PANTHER" id="PTHR43198">
    <property type="entry name" value="BIFUNCTIONAL TH2 PROTEIN"/>
    <property type="match status" value="1"/>
</dbReference>
<proteinExistence type="inferred from homology"/>
<comment type="similarity">
    <text evidence="1">Belongs to the TenA family.</text>
</comment>
<dbReference type="SUPFAM" id="SSF48613">
    <property type="entry name" value="Heme oxygenase-like"/>
    <property type="match status" value="1"/>
</dbReference>
<dbReference type="RefSeq" id="WP_343808783.1">
    <property type="nucleotide sequence ID" value="NZ_BAAAET010000006.1"/>
</dbReference>
<dbReference type="CDD" id="cd19367">
    <property type="entry name" value="TenA_C_ScTHI20-like"/>
    <property type="match status" value="1"/>
</dbReference>
<comment type="function">
    <text evidence="1">Catalyzes an amino-pyrimidine hydrolysis reaction at the C5' of the pyrimidine moiety of thiamine compounds, a reaction that is part of a thiamine salvage pathway.</text>
</comment>
<dbReference type="InterPro" id="IPR016084">
    <property type="entry name" value="Haem_Oase-like_multi-hlx"/>
</dbReference>
<comment type="catalytic activity">
    <reaction evidence="1">
        <text>thiamine + H2O = 5-(2-hydroxyethyl)-4-methylthiazole + 4-amino-5-hydroxymethyl-2-methylpyrimidine + H(+)</text>
        <dbReference type="Rhea" id="RHEA:17509"/>
        <dbReference type="ChEBI" id="CHEBI:15377"/>
        <dbReference type="ChEBI" id="CHEBI:15378"/>
        <dbReference type="ChEBI" id="CHEBI:16892"/>
        <dbReference type="ChEBI" id="CHEBI:17957"/>
        <dbReference type="ChEBI" id="CHEBI:18385"/>
        <dbReference type="EC" id="3.5.99.2"/>
    </reaction>
</comment>
<feature type="domain" description="Thiaminase-2/PQQC" evidence="2">
    <location>
        <begin position="18"/>
        <end position="221"/>
    </location>
</feature>
<reference evidence="3 4" key="1">
    <citation type="journal article" date="2019" name="Int. J. Syst. Evol. Microbiol.">
        <title>The Global Catalogue of Microorganisms (GCM) 10K type strain sequencing project: providing services to taxonomists for standard genome sequencing and annotation.</title>
        <authorList>
            <consortium name="The Broad Institute Genomics Platform"/>
            <consortium name="The Broad Institute Genome Sequencing Center for Infectious Disease"/>
            <person name="Wu L."/>
            <person name="Ma J."/>
        </authorList>
    </citation>
    <scope>NUCLEOTIDE SEQUENCE [LARGE SCALE GENOMIC DNA]</scope>
    <source>
        <strain evidence="3 4">JCM 15134</strain>
    </source>
</reference>